<reference evidence="1" key="1">
    <citation type="submission" date="2018-05" db="EMBL/GenBank/DDBJ databases">
        <authorList>
            <person name="Lanie J.A."/>
            <person name="Ng W.-L."/>
            <person name="Kazmierczak K.M."/>
            <person name="Andrzejewski T.M."/>
            <person name="Davidsen T.M."/>
            <person name="Wayne K.J."/>
            <person name="Tettelin H."/>
            <person name="Glass J.I."/>
            <person name="Rusch D."/>
            <person name="Podicherti R."/>
            <person name="Tsui H.-C.T."/>
            <person name="Winkler M.E."/>
        </authorList>
    </citation>
    <scope>NUCLEOTIDE SEQUENCE</scope>
</reference>
<gene>
    <name evidence="1" type="ORF">METZ01_LOCUS433653</name>
</gene>
<protein>
    <submittedName>
        <fullName evidence="1">Uncharacterized protein</fullName>
    </submittedName>
</protein>
<dbReference type="AlphaFoldDB" id="A0A382YCT1"/>
<name>A0A382YCT1_9ZZZZ</name>
<sequence>MPQGAGIYGDQALKPRLRKKRRILIK</sequence>
<evidence type="ECO:0000313" key="1">
    <source>
        <dbReference type="EMBL" id="SVD80799.1"/>
    </source>
</evidence>
<accession>A0A382YCT1</accession>
<organism evidence="1">
    <name type="scientific">marine metagenome</name>
    <dbReference type="NCBI Taxonomy" id="408172"/>
    <lineage>
        <taxon>unclassified sequences</taxon>
        <taxon>metagenomes</taxon>
        <taxon>ecological metagenomes</taxon>
    </lineage>
</organism>
<dbReference type="EMBL" id="UINC01174595">
    <property type="protein sequence ID" value="SVD80799.1"/>
    <property type="molecule type" value="Genomic_DNA"/>
</dbReference>
<proteinExistence type="predicted"/>